<feature type="compositionally biased region" description="Basic residues" evidence="1">
    <location>
        <begin position="1"/>
        <end position="10"/>
    </location>
</feature>
<sequence>MRAKKSNNTRHNHETPLPRLIVPQMSPRAAAARQRAIALLSQGVLSPYPDYRNMKNTVRGSWTGR</sequence>
<feature type="region of interest" description="Disordered" evidence="1">
    <location>
        <begin position="1"/>
        <end position="21"/>
    </location>
</feature>
<evidence type="ECO:0000256" key="1">
    <source>
        <dbReference type="SAM" id="MobiDB-lite"/>
    </source>
</evidence>
<evidence type="ECO:0000313" key="2">
    <source>
        <dbReference type="EMBL" id="CAJ0885272.1"/>
    </source>
</evidence>
<proteinExistence type="predicted"/>
<gene>
    <name evidence="2" type="ORF">AMST5_03600</name>
</gene>
<dbReference type="EMBL" id="OY288114">
    <property type="protein sequence ID" value="CAJ0885272.1"/>
    <property type="molecule type" value="Genomic_DNA"/>
</dbReference>
<name>A0AA48M6P0_9ZZZZ</name>
<protein>
    <submittedName>
        <fullName evidence="2">Uncharacterized protein</fullName>
    </submittedName>
</protein>
<accession>A0AA48M6P0</accession>
<dbReference type="AlphaFoldDB" id="A0AA48M6P0"/>
<reference evidence="2" key="1">
    <citation type="submission" date="2023-07" db="EMBL/GenBank/DDBJ databases">
        <authorList>
            <person name="Pelsma A.J. K."/>
        </authorList>
    </citation>
    <scope>NUCLEOTIDE SEQUENCE</scope>
</reference>
<organism evidence="2">
    <name type="scientific">freshwater sediment metagenome</name>
    <dbReference type="NCBI Taxonomy" id="556182"/>
    <lineage>
        <taxon>unclassified sequences</taxon>
        <taxon>metagenomes</taxon>
        <taxon>ecological metagenomes</taxon>
    </lineage>
</organism>